<dbReference type="PANTHER" id="PTHR30204">
    <property type="entry name" value="REDOX-CYCLING DRUG-SENSING TRANSCRIPTIONAL ACTIVATOR SOXR"/>
    <property type="match status" value="1"/>
</dbReference>
<reference evidence="3 4" key="1">
    <citation type="submission" date="2020-05" db="EMBL/GenBank/DDBJ databases">
        <title>Genomic Encyclopedia of Type Strains, Phase III (KMG-III): the genomes of soil and plant-associated and newly described type strains.</title>
        <authorList>
            <person name="Whitman W."/>
        </authorList>
    </citation>
    <scope>NUCLEOTIDE SEQUENCE [LARGE SCALE GENOMIC DNA]</scope>
    <source>
        <strain evidence="3 4">KCTC 19046</strain>
    </source>
</reference>
<dbReference type="SMART" id="SM00422">
    <property type="entry name" value="HTH_MERR"/>
    <property type="match status" value="1"/>
</dbReference>
<dbReference type="Gene3D" id="1.10.1660.10">
    <property type="match status" value="1"/>
</dbReference>
<dbReference type="CDD" id="cd00592">
    <property type="entry name" value="HTH_MerR-like"/>
    <property type="match status" value="1"/>
</dbReference>
<keyword evidence="1 3" id="KW-0238">DNA-binding</keyword>
<dbReference type="Pfam" id="PF13411">
    <property type="entry name" value="MerR_1"/>
    <property type="match status" value="1"/>
</dbReference>
<organism evidence="3 4">
    <name type="scientific">Isoptericola halotolerans</name>
    <dbReference type="NCBI Taxonomy" id="300560"/>
    <lineage>
        <taxon>Bacteria</taxon>
        <taxon>Bacillati</taxon>
        <taxon>Actinomycetota</taxon>
        <taxon>Actinomycetes</taxon>
        <taxon>Micrococcales</taxon>
        <taxon>Promicromonosporaceae</taxon>
        <taxon>Isoptericola</taxon>
    </lineage>
</organism>
<feature type="domain" description="HTH merR-type" evidence="2">
    <location>
        <begin position="1"/>
        <end position="71"/>
    </location>
</feature>
<dbReference type="Proteomes" id="UP000757540">
    <property type="component" value="Unassembled WGS sequence"/>
</dbReference>
<dbReference type="GO" id="GO:0003677">
    <property type="term" value="F:DNA binding"/>
    <property type="evidence" value="ECO:0007669"/>
    <property type="project" value="UniProtKB-KW"/>
</dbReference>
<evidence type="ECO:0000313" key="3">
    <source>
        <dbReference type="EMBL" id="NOV97104.1"/>
    </source>
</evidence>
<dbReference type="InterPro" id="IPR009061">
    <property type="entry name" value="DNA-bd_dom_put_sf"/>
</dbReference>
<dbReference type="InterPro" id="IPR047057">
    <property type="entry name" value="MerR_fam"/>
</dbReference>
<comment type="caution">
    <text evidence="3">The sequence shown here is derived from an EMBL/GenBank/DDBJ whole genome shotgun (WGS) entry which is preliminary data.</text>
</comment>
<dbReference type="EMBL" id="JABEZU010000002">
    <property type="protein sequence ID" value="NOV97104.1"/>
    <property type="molecule type" value="Genomic_DNA"/>
</dbReference>
<protein>
    <submittedName>
        <fullName evidence="3">DNA-binding transcriptional MerR regulator</fullName>
    </submittedName>
</protein>
<dbReference type="InterPro" id="IPR000551">
    <property type="entry name" value="MerR-type_HTH_dom"/>
</dbReference>
<dbReference type="PANTHER" id="PTHR30204:SF93">
    <property type="entry name" value="HTH MERR-TYPE DOMAIN-CONTAINING PROTEIN"/>
    <property type="match status" value="1"/>
</dbReference>
<evidence type="ECO:0000256" key="1">
    <source>
        <dbReference type="ARBA" id="ARBA00023125"/>
    </source>
</evidence>
<keyword evidence="4" id="KW-1185">Reference proteome</keyword>
<dbReference type="SUPFAM" id="SSF46955">
    <property type="entry name" value="Putative DNA-binding domain"/>
    <property type="match status" value="1"/>
</dbReference>
<dbReference type="PROSITE" id="PS50937">
    <property type="entry name" value="HTH_MERR_2"/>
    <property type="match status" value="1"/>
</dbReference>
<sequence length="251" mass="27964">MPWSTRELAERAGTTVNTIRHYHRTGLLEEPERRYNGYKQYDVQHLVTLLRIRRLASLGVPLAQIGDVSARADSTPEVLRALDTELQQGIARLEKARADLAVILRDDAPADIPAGFESVAARLSEADRSIVHIYTQLYDESALSDIQKLVEADTDGVGAELDELPADADEDTRRRLVDRLAATIVRNNRDFPWLTDPAAHLAKDPSFTAQTMADALNDLYNPAQLDVIERAHTLAGQLEQNPPEHEVKDTT</sequence>
<proteinExistence type="predicted"/>
<dbReference type="RefSeq" id="WP_171783353.1">
    <property type="nucleotide sequence ID" value="NZ_BAAAML010000014.1"/>
</dbReference>
<evidence type="ECO:0000259" key="2">
    <source>
        <dbReference type="PROSITE" id="PS50937"/>
    </source>
</evidence>
<evidence type="ECO:0000313" key="4">
    <source>
        <dbReference type="Proteomes" id="UP000757540"/>
    </source>
</evidence>
<name>A0ABX2A380_9MICO</name>
<gene>
    <name evidence="3" type="ORF">HDG69_001679</name>
</gene>
<accession>A0ABX2A380</accession>